<dbReference type="GO" id="GO:0005524">
    <property type="term" value="F:ATP binding"/>
    <property type="evidence" value="ECO:0007669"/>
    <property type="project" value="UniProtKB-KW"/>
</dbReference>
<keyword evidence="8" id="KW-1185">Reference proteome</keyword>
<dbReference type="InterPro" id="IPR027417">
    <property type="entry name" value="P-loop_NTPase"/>
</dbReference>
<feature type="domain" description="ABC transporter" evidence="6">
    <location>
        <begin position="411"/>
        <end position="657"/>
    </location>
</feature>
<dbReference type="CDD" id="cd03257">
    <property type="entry name" value="ABC_NikE_OppD_transporters"/>
    <property type="match status" value="2"/>
</dbReference>
<dbReference type="GO" id="GO:0055085">
    <property type="term" value="P:transmembrane transport"/>
    <property type="evidence" value="ECO:0007669"/>
    <property type="project" value="UniProtKB-ARBA"/>
</dbReference>
<gene>
    <name evidence="7" type="ORF">FRACA_1350008</name>
</gene>
<proteinExistence type="inferred from homology"/>
<evidence type="ECO:0000313" key="7">
    <source>
        <dbReference type="EMBL" id="SNQ46318.1"/>
    </source>
</evidence>
<evidence type="ECO:0000256" key="5">
    <source>
        <dbReference type="SAM" id="MobiDB-lite"/>
    </source>
</evidence>
<dbReference type="Gene3D" id="3.40.50.300">
    <property type="entry name" value="P-loop containing nucleotide triphosphate hydrolases"/>
    <property type="match status" value="2"/>
</dbReference>
<dbReference type="InterPro" id="IPR013563">
    <property type="entry name" value="Oligopep_ABC_C"/>
</dbReference>
<evidence type="ECO:0000256" key="4">
    <source>
        <dbReference type="ARBA" id="ARBA00022840"/>
    </source>
</evidence>
<dbReference type="GO" id="GO:0015833">
    <property type="term" value="P:peptide transport"/>
    <property type="evidence" value="ECO:0007669"/>
    <property type="project" value="InterPro"/>
</dbReference>
<accession>A0A2I2KKW9</accession>
<dbReference type="Proteomes" id="UP000234331">
    <property type="component" value="Unassembled WGS sequence"/>
</dbReference>
<feature type="compositionally biased region" description="Basic and acidic residues" evidence="5">
    <location>
        <begin position="1"/>
        <end position="10"/>
    </location>
</feature>
<dbReference type="Pfam" id="PF08352">
    <property type="entry name" value="oligo_HPY"/>
    <property type="match status" value="2"/>
</dbReference>
<evidence type="ECO:0000256" key="1">
    <source>
        <dbReference type="ARBA" id="ARBA00005417"/>
    </source>
</evidence>
<comment type="similarity">
    <text evidence="1">Belongs to the ABC transporter superfamily.</text>
</comment>
<keyword evidence="3" id="KW-0547">Nucleotide-binding</keyword>
<dbReference type="GO" id="GO:0016887">
    <property type="term" value="F:ATP hydrolysis activity"/>
    <property type="evidence" value="ECO:0007669"/>
    <property type="project" value="InterPro"/>
</dbReference>
<feature type="region of interest" description="Disordered" evidence="5">
    <location>
        <begin position="385"/>
        <end position="406"/>
    </location>
</feature>
<sequence>MTTTEDDGRRTRPAPRPHPDAGADQDQRLVVDGLEVSFGQRGRQVHAVRGVSFTIDPGRTLALVGESGSGKSVTARTIIGLAGDRANVTARDLSFGGQDLTALSPAQWRAVRGGRIALILQDALVSLDPLRTVRAEIAETLRTHRTVPRAQIDERVHSLLAEVGIPDPHRRARQRPHELSGGLRQRALIASAIAAGPRLLIADEPTTALDVTVQVQVLDLLGRLTDAGSSLLLISHDLAVVARLADEIAVMYAGLIVERGTPGQVLDEPHHPYTRALIDAVPSLHARGTRLSTTAATGSDLDLAGPGCPYAARCRLADDRCRTLRPALAEAGPGHQVACWHPVSADAPLVLLPPAPRRPAGSDVIAAGEAAAISEAVAVSGTVRGDSPRALAGPGPAEPARAGRDESDVLLRVDGLGKRFRAPDGTWHEAARDVTFALPAGRTLGLVGESGSGKTTTARMVLGALEPDEGTVWFAGQRWNGQGVAEKSRRPHRRRVQAVYQDPLGSFDPRFTVERLVAEAVAVAGVPRGPARRARVVDLLDTVGLSARLLDRRPLELSGGQRQRVALARAIAPEPDLLVCDEPVSALDVSIQAQILDLLADLQAGFGLAVLFISHDLGVIRHVSDRVLVMKDGRTVEAGEAEQVLTAPAHDYTRTLLASAGIRP</sequence>
<evidence type="ECO:0000259" key="6">
    <source>
        <dbReference type="PROSITE" id="PS50893"/>
    </source>
</evidence>
<dbReference type="InterPro" id="IPR003439">
    <property type="entry name" value="ABC_transporter-like_ATP-bd"/>
</dbReference>
<keyword evidence="2" id="KW-0813">Transport</keyword>
<dbReference type="AlphaFoldDB" id="A0A2I2KKW9"/>
<keyword evidence="4" id="KW-0067">ATP-binding</keyword>
<feature type="compositionally biased region" description="Low complexity" evidence="5">
    <location>
        <begin position="388"/>
        <end position="400"/>
    </location>
</feature>
<name>A0A2I2KKW9_9ACTN</name>
<dbReference type="NCBIfam" id="TIGR01727">
    <property type="entry name" value="oligo_HPY"/>
    <property type="match status" value="1"/>
</dbReference>
<reference evidence="7 8" key="1">
    <citation type="submission" date="2017-06" db="EMBL/GenBank/DDBJ databases">
        <authorList>
            <person name="Kim H.J."/>
            <person name="Triplett B.A."/>
        </authorList>
    </citation>
    <scope>NUCLEOTIDE SEQUENCE [LARGE SCALE GENOMIC DNA]</scope>
    <source>
        <strain evidence="7">FRACA_ARgP5</strain>
    </source>
</reference>
<dbReference type="RefSeq" id="WP_101830370.1">
    <property type="nucleotide sequence ID" value="NZ_FZMO01000041.1"/>
</dbReference>
<dbReference type="InterPro" id="IPR003593">
    <property type="entry name" value="AAA+_ATPase"/>
</dbReference>
<feature type="region of interest" description="Disordered" evidence="5">
    <location>
        <begin position="1"/>
        <end position="25"/>
    </location>
</feature>
<organism evidence="7 8">
    <name type="scientific">Frankia canadensis</name>
    <dbReference type="NCBI Taxonomy" id="1836972"/>
    <lineage>
        <taxon>Bacteria</taxon>
        <taxon>Bacillati</taxon>
        <taxon>Actinomycetota</taxon>
        <taxon>Actinomycetes</taxon>
        <taxon>Frankiales</taxon>
        <taxon>Frankiaceae</taxon>
        <taxon>Frankia</taxon>
    </lineage>
</organism>
<dbReference type="NCBIfam" id="NF008453">
    <property type="entry name" value="PRK11308.1"/>
    <property type="match status" value="2"/>
</dbReference>
<dbReference type="PROSITE" id="PS00211">
    <property type="entry name" value="ABC_TRANSPORTER_1"/>
    <property type="match status" value="1"/>
</dbReference>
<dbReference type="OrthoDB" id="5357528at2"/>
<dbReference type="EMBL" id="FZMO01000041">
    <property type="protein sequence ID" value="SNQ46318.1"/>
    <property type="molecule type" value="Genomic_DNA"/>
</dbReference>
<dbReference type="InterPro" id="IPR017871">
    <property type="entry name" value="ABC_transporter-like_CS"/>
</dbReference>
<dbReference type="PANTHER" id="PTHR43776">
    <property type="entry name" value="TRANSPORT ATP-BINDING PROTEIN"/>
    <property type="match status" value="1"/>
</dbReference>
<dbReference type="NCBIfam" id="NF007739">
    <property type="entry name" value="PRK10419.1"/>
    <property type="match status" value="2"/>
</dbReference>
<dbReference type="Pfam" id="PF00005">
    <property type="entry name" value="ABC_tran"/>
    <property type="match status" value="2"/>
</dbReference>
<dbReference type="PANTHER" id="PTHR43776:SF7">
    <property type="entry name" value="D,D-DIPEPTIDE TRANSPORT ATP-BINDING PROTEIN DDPF-RELATED"/>
    <property type="match status" value="1"/>
</dbReference>
<dbReference type="PROSITE" id="PS50893">
    <property type="entry name" value="ABC_TRANSPORTER_2"/>
    <property type="match status" value="2"/>
</dbReference>
<feature type="domain" description="ABC transporter" evidence="6">
    <location>
        <begin position="31"/>
        <end position="278"/>
    </location>
</feature>
<dbReference type="FunFam" id="3.40.50.300:FF:000016">
    <property type="entry name" value="Oligopeptide ABC transporter ATP-binding component"/>
    <property type="match status" value="1"/>
</dbReference>
<evidence type="ECO:0000313" key="8">
    <source>
        <dbReference type="Proteomes" id="UP000234331"/>
    </source>
</evidence>
<protein>
    <recommendedName>
        <fullName evidence="6">ABC transporter domain-containing protein</fullName>
    </recommendedName>
</protein>
<dbReference type="SMART" id="SM00382">
    <property type="entry name" value="AAA"/>
    <property type="match status" value="2"/>
</dbReference>
<evidence type="ECO:0000256" key="2">
    <source>
        <dbReference type="ARBA" id="ARBA00022448"/>
    </source>
</evidence>
<dbReference type="InterPro" id="IPR050319">
    <property type="entry name" value="ABC_transp_ATP-bind"/>
</dbReference>
<dbReference type="SUPFAM" id="SSF52540">
    <property type="entry name" value="P-loop containing nucleoside triphosphate hydrolases"/>
    <property type="match status" value="2"/>
</dbReference>
<evidence type="ECO:0000256" key="3">
    <source>
        <dbReference type="ARBA" id="ARBA00022741"/>
    </source>
</evidence>